<dbReference type="HAMAP" id="MF_00347">
    <property type="entry name" value="Polyphosphate_kinase"/>
    <property type="match status" value="1"/>
</dbReference>
<feature type="binding site" evidence="6">
    <location>
        <position position="476"/>
    </location>
    <ligand>
        <name>ATP</name>
        <dbReference type="ChEBI" id="CHEBI:30616"/>
    </ligand>
</feature>
<dbReference type="CDD" id="cd09168">
    <property type="entry name" value="PLDc_PaPPK1_C2_like"/>
    <property type="match status" value="1"/>
</dbReference>
<evidence type="ECO:0000256" key="6">
    <source>
        <dbReference type="HAMAP-Rule" id="MF_00347"/>
    </source>
</evidence>
<keyword evidence="6" id="KW-0460">Magnesium</keyword>
<dbReference type="SUPFAM" id="SSF143724">
    <property type="entry name" value="PHP14-like"/>
    <property type="match status" value="1"/>
</dbReference>
<feature type="domain" description="Polyphosphate kinase C-terminal" evidence="10">
    <location>
        <begin position="511"/>
        <end position="677"/>
    </location>
</feature>
<dbReference type="Pfam" id="PF02503">
    <property type="entry name" value="PP_kinase"/>
    <property type="match status" value="1"/>
</dbReference>
<accession>A0ABM9NL59</accession>
<dbReference type="EC" id="2.7.4.1" evidence="6 7"/>
<feature type="domain" description="Polyphosphate kinase middle" evidence="8">
    <location>
        <begin position="132"/>
        <end position="312"/>
    </location>
</feature>
<evidence type="ECO:0000256" key="1">
    <source>
        <dbReference type="ARBA" id="ARBA00022553"/>
    </source>
</evidence>
<dbReference type="Pfam" id="PF13089">
    <property type="entry name" value="PP_kinase_N"/>
    <property type="match status" value="1"/>
</dbReference>
<dbReference type="Pfam" id="PF17941">
    <property type="entry name" value="PP_kinase_C_1"/>
    <property type="match status" value="1"/>
</dbReference>
<evidence type="ECO:0000313" key="13">
    <source>
        <dbReference type="Proteomes" id="UP001497493"/>
    </source>
</evidence>
<keyword evidence="6" id="KW-0479">Metal-binding</keyword>
<dbReference type="Proteomes" id="UP001497493">
    <property type="component" value="Chromosome"/>
</dbReference>
<comment type="PTM">
    <text evidence="6 7">An intermediate of this reaction is the autophosphorylated ppk in which a phosphate is covalently linked to a histidine residue through a N-P bond.</text>
</comment>
<proteinExistence type="inferred from homology"/>
<sequence>MSHPSRLPKDAHPPELKAVWFDRDLAWLEFNRRVLHEALDERTPLLERLKFLAIFTSNLDEFFMKRVGAMRTRAYRAPQPQAIEGFSRHIKSLRAVLLPMLAQQAECFAVVRSRLVQHGIRLATWEELSATQREEASAYFDAHVSPALTPLSLDPSHPFPFLSNLSTSWGLILRHPDTQERMPVRVKVPSNLPQWLPLHTGVAEGELCFLGLHELVRQNAHKLFPGMEIEHGTLFRVARNAEVALDEDGEHDLPELIEEQLRQRRFEPVVRLEFAFGYLPIIRQGLIERFGLSEDDVYDLPGLLDYTGLFQIAALDRPELRDPPWTPLVPKELDEDADLFAAIRTRDILVHHPYESFDATVERFIREAADDPRTVAIKMTVYRVGDDTPFVHSLIRAAEAGKQVACLVELKARFDEARNLHWANELRAAGAHVVYGVMGLKTHTKLALVVRKEGEGLQSYAHIATGNYHVKTARLYSDLGLLTCNPTLTADVVRLFHHLTGYSRRPEFAKLLVAPFNMRDRFIAMIRREIEQQRAGRPARIIAKINQLEDPPVCEALVEASQAGVRIDLIVRGFCCLRPGIPGATEQIRVRSIIGRFLEHSRIFYFANGCDDPLEGEFYIGSADWMDRNLSRRIEAVTPIEPRELRQRLWEILTIALADCRQAWEMQPDGSYRQLTPPEGASGPALLGTHAALMELTRKNCEAPSL</sequence>
<dbReference type="SUPFAM" id="SSF56024">
    <property type="entry name" value="Phospholipase D/nuclease"/>
    <property type="match status" value="2"/>
</dbReference>
<comment type="function">
    <text evidence="6 7">Catalyzes the reversible transfer of the terminal phosphate of ATP to form a long-chain polyphosphate (polyP).</text>
</comment>
<feature type="binding site" evidence="6">
    <location>
        <position position="600"/>
    </location>
    <ligand>
        <name>ATP</name>
        <dbReference type="ChEBI" id="CHEBI:30616"/>
    </ligand>
</feature>
<evidence type="ECO:0000256" key="2">
    <source>
        <dbReference type="ARBA" id="ARBA00022679"/>
    </source>
</evidence>
<dbReference type="GO" id="GO:0008976">
    <property type="term" value="F:polyphosphate kinase activity"/>
    <property type="evidence" value="ECO:0007669"/>
    <property type="project" value="UniProtKB-EC"/>
</dbReference>
<evidence type="ECO:0000256" key="3">
    <source>
        <dbReference type="ARBA" id="ARBA00022741"/>
    </source>
</evidence>
<evidence type="ECO:0000259" key="10">
    <source>
        <dbReference type="Pfam" id="PF13090"/>
    </source>
</evidence>
<dbReference type="PANTHER" id="PTHR30218">
    <property type="entry name" value="POLYPHOSPHATE KINASE"/>
    <property type="match status" value="1"/>
</dbReference>
<protein>
    <recommendedName>
        <fullName evidence="6 7">Polyphosphate kinase</fullName>
        <ecNumber evidence="6 7">2.7.4.1</ecNumber>
    </recommendedName>
    <alternativeName>
        <fullName evidence="6">ATP-polyphosphate phosphotransferase</fullName>
    </alternativeName>
    <alternativeName>
        <fullName evidence="6">Polyphosphoric acid kinase</fullName>
    </alternativeName>
</protein>
<evidence type="ECO:0000313" key="12">
    <source>
        <dbReference type="EMBL" id="CAL1241361.1"/>
    </source>
</evidence>
<keyword evidence="13" id="KW-1185">Reference proteome</keyword>
<dbReference type="PANTHER" id="PTHR30218:SF0">
    <property type="entry name" value="POLYPHOSPHATE KINASE"/>
    <property type="match status" value="1"/>
</dbReference>
<dbReference type="Gene3D" id="3.30.1840.10">
    <property type="entry name" value="Polyphosphate kinase middle domain"/>
    <property type="match status" value="1"/>
</dbReference>
<dbReference type="Gene3D" id="3.30.870.10">
    <property type="entry name" value="Endonuclease Chain A"/>
    <property type="match status" value="2"/>
</dbReference>
<feature type="binding site" evidence="6">
    <location>
        <position position="58"/>
    </location>
    <ligand>
        <name>ATP</name>
        <dbReference type="ChEBI" id="CHEBI:30616"/>
    </ligand>
</feature>
<evidence type="ECO:0000256" key="5">
    <source>
        <dbReference type="ARBA" id="ARBA00022840"/>
    </source>
</evidence>
<evidence type="ECO:0000256" key="7">
    <source>
        <dbReference type="RuleBase" id="RU003800"/>
    </source>
</evidence>
<dbReference type="NCBIfam" id="TIGR03705">
    <property type="entry name" value="poly_P_kin"/>
    <property type="match status" value="1"/>
</dbReference>
<evidence type="ECO:0000259" key="9">
    <source>
        <dbReference type="Pfam" id="PF13089"/>
    </source>
</evidence>
<feature type="binding site" evidence="6">
    <location>
        <position position="383"/>
    </location>
    <ligand>
        <name>Mg(2+)</name>
        <dbReference type="ChEBI" id="CHEBI:18420"/>
    </ligand>
</feature>
<dbReference type="SUPFAM" id="SSF140356">
    <property type="entry name" value="PPK N-terminal domain-like"/>
    <property type="match status" value="1"/>
</dbReference>
<keyword evidence="1 6" id="KW-0597">Phosphoprotein</keyword>
<keyword evidence="4 6" id="KW-0418">Kinase</keyword>
<dbReference type="NCBIfam" id="NF003921">
    <property type="entry name" value="PRK05443.2-2"/>
    <property type="match status" value="1"/>
</dbReference>
<dbReference type="InterPro" id="IPR041108">
    <property type="entry name" value="PP_kinase_C_1"/>
</dbReference>
<dbReference type="Pfam" id="PF13090">
    <property type="entry name" value="PP_kinase_C"/>
    <property type="match status" value="1"/>
</dbReference>
<comment type="similarity">
    <text evidence="6 7">Belongs to the polyphosphate kinase 1 (PPK1) family.</text>
</comment>
<comment type="catalytic activity">
    <reaction evidence="6 7">
        <text>[phosphate](n) + ATP = [phosphate](n+1) + ADP</text>
        <dbReference type="Rhea" id="RHEA:19573"/>
        <dbReference type="Rhea" id="RHEA-COMP:9859"/>
        <dbReference type="Rhea" id="RHEA-COMP:14280"/>
        <dbReference type="ChEBI" id="CHEBI:16838"/>
        <dbReference type="ChEBI" id="CHEBI:30616"/>
        <dbReference type="ChEBI" id="CHEBI:456216"/>
        <dbReference type="EC" id="2.7.4.1"/>
    </reaction>
</comment>
<dbReference type="InterPro" id="IPR036830">
    <property type="entry name" value="PP_kinase_middle_dom_sf"/>
</dbReference>
<dbReference type="PIRSF" id="PIRSF015589">
    <property type="entry name" value="PP_kinase"/>
    <property type="match status" value="1"/>
</dbReference>
<dbReference type="Gene3D" id="1.20.58.310">
    <property type="entry name" value="Polyphosphate kinase N-terminal domain"/>
    <property type="match status" value="1"/>
</dbReference>
<dbReference type="InterPro" id="IPR003414">
    <property type="entry name" value="PP_kinase"/>
</dbReference>
<dbReference type="InterPro" id="IPR024953">
    <property type="entry name" value="PP_kinase_middle"/>
</dbReference>
<feature type="binding site" evidence="6">
    <location>
        <position position="572"/>
    </location>
    <ligand>
        <name>ATP</name>
        <dbReference type="ChEBI" id="CHEBI:30616"/>
    </ligand>
</feature>
<dbReference type="EMBL" id="OZ026884">
    <property type="protein sequence ID" value="CAL1241361.1"/>
    <property type="molecule type" value="Genomic_DNA"/>
</dbReference>
<keyword evidence="3 6" id="KW-0547">Nucleotide-binding</keyword>
<dbReference type="RefSeq" id="WP_348757885.1">
    <property type="nucleotide sequence ID" value="NZ_OZ026884.1"/>
</dbReference>
<evidence type="ECO:0000259" key="11">
    <source>
        <dbReference type="Pfam" id="PF17941"/>
    </source>
</evidence>
<feature type="domain" description="Polyphosphate kinase N-terminal" evidence="9">
    <location>
        <begin position="21"/>
        <end position="122"/>
    </location>
</feature>
<feature type="binding site" evidence="6">
    <location>
        <position position="413"/>
    </location>
    <ligand>
        <name>Mg(2+)</name>
        <dbReference type="ChEBI" id="CHEBI:18420"/>
    </ligand>
</feature>
<dbReference type="CDD" id="cd09165">
    <property type="entry name" value="PLDc_PaPPK1_C1_like"/>
    <property type="match status" value="1"/>
</dbReference>
<evidence type="ECO:0000256" key="4">
    <source>
        <dbReference type="ARBA" id="ARBA00022777"/>
    </source>
</evidence>
<feature type="domain" description="Polyphosphate kinase C-terminal" evidence="11">
    <location>
        <begin position="339"/>
        <end position="504"/>
    </location>
</feature>
<comment type="cofactor">
    <cofactor evidence="6">
        <name>Mg(2+)</name>
        <dbReference type="ChEBI" id="CHEBI:18420"/>
    </cofactor>
</comment>
<keyword evidence="2 6" id="KW-0808">Transferase</keyword>
<dbReference type="InterPro" id="IPR025198">
    <property type="entry name" value="PPK_N_dom"/>
</dbReference>
<organism evidence="12 13">
    <name type="scientific">Candidatus Methylocalor cossyra</name>
    <dbReference type="NCBI Taxonomy" id="3108543"/>
    <lineage>
        <taxon>Bacteria</taxon>
        <taxon>Pseudomonadati</taxon>
        <taxon>Pseudomonadota</taxon>
        <taxon>Gammaproteobacteria</taxon>
        <taxon>Methylococcales</taxon>
        <taxon>Methylococcaceae</taxon>
        <taxon>Candidatus Methylocalor</taxon>
    </lineage>
</organism>
<dbReference type="InterPro" id="IPR036832">
    <property type="entry name" value="PPK_N_dom_sf"/>
</dbReference>
<name>A0ABM9NL59_9GAMM</name>
<feature type="active site" description="Phosphohistidine intermediate" evidence="6">
    <location>
        <position position="443"/>
    </location>
</feature>
<gene>
    <name evidence="6 12" type="primary">ppk</name>
    <name evidence="12" type="ORF">MECH1_V1_2585</name>
</gene>
<reference evidence="12 13" key="1">
    <citation type="submission" date="2024-04" db="EMBL/GenBank/DDBJ databases">
        <authorList>
            <person name="Cremers G."/>
        </authorList>
    </citation>
    <scope>NUCLEOTIDE SEQUENCE [LARGE SCALE GENOMIC DNA]</scope>
    <source>
        <strain evidence="12">MeCH1-AG</strain>
    </source>
</reference>
<dbReference type="NCBIfam" id="NF003918">
    <property type="entry name" value="PRK05443.1-2"/>
    <property type="match status" value="1"/>
</dbReference>
<dbReference type="InterPro" id="IPR025200">
    <property type="entry name" value="PPK_C_dom2"/>
</dbReference>
<evidence type="ECO:0000259" key="8">
    <source>
        <dbReference type="Pfam" id="PF02503"/>
    </source>
</evidence>
<keyword evidence="5 6" id="KW-0067">ATP-binding</keyword>